<organism evidence="4 5">
    <name type="scientific">Rufibacter roseus</name>
    <dbReference type="NCBI Taxonomy" id="1567108"/>
    <lineage>
        <taxon>Bacteria</taxon>
        <taxon>Pseudomonadati</taxon>
        <taxon>Bacteroidota</taxon>
        <taxon>Cytophagia</taxon>
        <taxon>Cytophagales</taxon>
        <taxon>Hymenobacteraceae</taxon>
        <taxon>Rufibacter</taxon>
    </lineage>
</organism>
<reference evidence="5" key="1">
    <citation type="journal article" date="2019" name="Int. J. Syst. Evol. Microbiol.">
        <title>The Global Catalogue of Microorganisms (GCM) 10K type strain sequencing project: providing services to taxonomists for standard genome sequencing and annotation.</title>
        <authorList>
            <consortium name="The Broad Institute Genomics Platform"/>
            <consortium name="The Broad Institute Genome Sequencing Center for Infectious Disease"/>
            <person name="Wu L."/>
            <person name="Ma J."/>
        </authorList>
    </citation>
    <scope>NUCLEOTIDE SEQUENCE [LARGE SCALE GENOMIC DNA]</scope>
    <source>
        <strain evidence="5">CGMCC 4.7393</strain>
    </source>
</reference>
<evidence type="ECO:0000259" key="3">
    <source>
        <dbReference type="SMART" id="SM00560"/>
    </source>
</evidence>
<keyword evidence="5" id="KW-1185">Reference proteome</keyword>
<dbReference type="InterPro" id="IPR013320">
    <property type="entry name" value="ConA-like_dom_sf"/>
</dbReference>
<dbReference type="SUPFAM" id="SSF49899">
    <property type="entry name" value="Concanavalin A-like lectins/glucanases"/>
    <property type="match status" value="1"/>
</dbReference>
<evidence type="ECO:0000313" key="4">
    <source>
        <dbReference type="EMBL" id="MFC6997077.1"/>
    </source>
</evidence>
<dbReference type="InterPro" id="IPR026444">
    <property type="entry name" value="Secre_tail"/>
</dbReference>
<dbReference type="PANTHER" id="PTHR42535">
    <property type="entry name" value="OOKINETE PROTEIN, PUTATIVE-RELATED"/>
    <property type="match status" value="1"/>
</dbReference>
<evidence type="ECO:0000256" key="2">
    <source>
        <dbReference type="ARBA" id="ARBA00023157"/>
    </source>
</evidence>
<evidence type="ECO:0000256" key="1">
    <source>
        <dbReference type="ARBA" id="ARBA00022729"/>
    </source>
</evidence>
<dbReference type="SMART" id="SM00560">
    <property type="entry name" value="LamGL"/>
    <property type="match status" value="1"/>
</dbReference>
<dbReference type="InterPro" id="IPR006558">
    <property type="entry name" value="LamG-like"/>
</dbReference>
<feature type="domain" description="LamG-like jellyroll fold" evidence="3">
    <location>
        <begin position="76"/>
        <end position="210"/>
    </location>
</feature>
<name>A0ABW2DKG6_9BACT</name>
<gene>
    <name evidence="4" type="ORF">ACFQHR_05535</name>
</gene>
<keyword evidence="2" id="KW-1015">Disulfide bond</keyword>
<proteinExistence type="predicted"/>
<accession>A0ABW2DKG6</accession>
<dbReference type="Pfam" id="PF13385">
    <property type="entry name" value="Laminin_G_3"/>
    <property type="match status" value="1"/>
</dbReference>
<dbReference type="Gene3D" id="2.60.120.200">
    <property type="match status" value="1"/>
</dbReference>
<dbReference type="NCBIfam" id="TIGR04183">
    <property type="entry name" value="Por_Secre_tail"/>
    <property type="match status" value="1"/>
</dbReference>
<keyword evidence="1" id="KW-0732">Signal</keyword>
<dbReference type="Proteomes" id="UP001596405">
    <property type="component" value="Unassembled WGS sequence"/>
</dbReference>
<dbReference type="Pfam" id="PF18962">
    <property type="entry name" value="Por_Secre_tail"/>
    <property type="match status" value="1"/>
</dbReference>
<sequence>MKSIAHLKVQLQFSTILKNKFFMKKNFTLLLLSAILTFASLANLQAQPTNRTVLAFDAGNANSYVSIPTSPALSPQNFTVEFWVNMSNIGTILSNAEATDNNTPPESGYTLRLEGDRTMQFVIGDGESWQTLNSTNTVAADTWTHVAAVYTGTQMRLYLNGVPNGEKTITTPMMASPQELYFGDDATWPGRRISGKMSDVRLWNVARTQEEIEANINNFLTSTPTGLVANWKLDEGEGTVINDVVSTHDGTRGTGTTWIPSTTTSSKEELDQRVTVWPNPSQGIVQIKMQSGSTGHYKLYSSTGSLVLAGELSNSTALDLSKVEKGLYILRVSDAGQELQKRLILL</sequence>
<protein>
    <submittedName>
        <fullName evidence="4">LamG-like jellyroll fold domain-containing protein</fullName>
    </submittedName>
</protein>
<dbReference type="EMBL" id="JBHSYQ010000003">
    <property type="protein sequence ID" value="MFC6997077.1"/>
    <property type="molecule type" value="Genomic_DNA"/>
</dbReference>
<comment type="caution">
    <text evidence="4">The sequence shown here is derived from an EMBL/GenBank/DDBJ whole genome shotgun (WGS) entry which is preliminary data.</text>
</comment>
<dbReference type="RefSeq" id="WP_066615139.1">
    <property type="nucleotide sequence ID" value="NZ_JBHSYQ010000003.1"/>
</dbReference>
<evidence type="ECO:0000313" key="5">
    <source>
        <dbReference type="Proteomes" id="UP001596405"/>
    </source>
</evidence>
<dbReference type="PANTHER" id="PTHR42535:SF2">
    <property type="entry name" value="CHROMOSOME UNDETERMINED SCAFFOLD_146, WHOLE GENOME SHOTGUN SEQUENCE"/>
    <property type="match status" value="1"/>
</dbReference>